<dbReference type="InterPro" id="IPR045851">
    <property type="entry name" value="AMP-bd_C_sf"/>
</dbReference>
<dbReference type="FunFam" id="2.130.10.10:FF:000883">
    <property type="entry name" value="Putative acyl-activating enzyme 19"/>
    <property type="match status" value="1"/>
</dbReference>
<evidence type="ECO:0000313" key="11">
    <source>
        <dbReference type="EMBL" id="KAF8662293.1"/>
    </source>
</evidence>
<dbReference type="Pfam" id="PF13570">
    <property type="entry name" value="Beta-prop_ACSF4"/>
    <property type="match status" value="1"/>
</dbReference>
<dbReference type="InterPro" id="IPR015943">
    <property type="entry name" value="WD40/YVTN_repeat-like_dom_sf"/>
</dbReference>
<dbReference type="GO" id="GO:0043041">
    <property type="term" value="P:amino acid activation for nonribosomal peptide biosynthetic process"/>
    <property type="evidence" value="ECO:0007669"/>
    <property type="project" value="TreeGrafter"/>
</dbReference>
<feature type="domain" description="Carrier" evidence="9">
    <location>
        <begin position="573"/>
        <end position="611"/>
    </location>
</feature>
<dbReference type="InterPro" id="IPR018391">
    <property type="entry name" value="PQQ_b-propeller_rpt"/>
</dbReference>
<dbReference type="CDD" id="cd05930">
    <property type="entry name" value="A_NRPS"/>
    <property type="match status" value="1"/>
</dbReference>
<dbReference type="FunFam" id="3.30.300.30:FF:000022">
    <property type="entry name" value="Putative acyl-activating enzyme 19"/>
    <property type="match status" value="1"/>
</dbReference>
<dbReference type="InterPro" id="IPR042099">
    <property type="entry name" value="ANL_N_sf"/>
</dbReference>
<dbReference type="Pfam" id="PF00550">
    <property type="entry name" value="PP-binding"/>
    <property type="match status" value="1"/>
</dbReference>
<dbReference type="PROSITE" id="PS00012">
    <property type="entry name" value="PHOSPHOPANTETHEINE"/>
    <property type="match status" value="1"/>
</dbReference>
<dbReference type="EMBL" id="JACEFO010002381">
    <property type="protein sequence ID" value="KAF8662293.1"/>
    <property type="molecule type" value="Genomic_DNA"/>
</dbReference>
<reference evidence="11" key="1">
    <citation type="submission" date="2020-07" db="EMBL/GenBank/DDBJ databases">
        <title>Genome sequence and genetic diversity analysis of an under-domesticated orphan crop, white fonio (Digitaria exilis).</title>
        <authorList>
            <person name="Bennetzen J.L."/>
            <person name="Chen S."/>
            <person name="Ma X."/>
            <person name="Wang X."/>
            <person name="Yssel A.E.J."/>
            <person name="Chaluvadi S.R."/>
            <person name="Johnson M."/>
            <person name="Gangashetty P."/>
            <person name="Hamidou F."/>
            <person name="Sanogo M.D."/>
            <person name="Zwaenepoel A."/>
            <person name="Wallace J."/>
            <person name="Van De Peer Y."/>
            <person name="Van Deynze A."/>
        </authorList>
    </citation>
    <scope>NUCLEOTIDE SEQUENCE</scope>
    <source>
        <tissue evidence="11">Leaves</tissue>
    </source>
</reference>
<evidence type="ECO:0000256" key="2">
    <source>
        <dbReference type="ARBA" id="ARBA00012959"/>
    </source>
</evidence>
<dbReference type="GO" id="GO:0009698">
    <property type="term" value="P:phenylpropanoid metabolic process"/>
    <property type="evidence" value="ECO:0007669"/>
    <property type="project" value="UniProtKB-ARBA"/>
</dbReference>
<dbReference type="Pfam" id="PF00501">
    <property type="entry name" value="AMP-binding"/>
    <property type="match status" value="1"/>
</dbReference>
<dbReference type="SUPFAM" id="SSF56801">
    <property type="entry name" value="Acetyl-CoA synthetase-like"/>
    <property type="match status" value="1"/>
</dbReference>
<protein>
    <recommendedName>
        <fullName evidence="2">4-coumarate--CoA ligase</fullName>
        <ecNumber evidence="2">6.2.1.12</ecNumber>
    </recommendedName>
</protein>
<dbReference type="Proteomes" id="UP000636709">
    <property type="component" value="Unassembled WGS sequence"/>
</dbReference>
<dbReference type="InterPro" id="IPR036736">
    <property type="entry name" value="ACP-like_sf"/>
</dbReference>
<evidence type="ECO:0000256" key="3">
    <source>
        <dbReference type="ARBA" id="ARBA00022450"/>
    </source>
</evidence>
<feature type="domain" description="Pyrrolo-quinoline quinone repeat" evidence="10">
    <location>
        <begin position="783"/>
        <end position="1133"/>
    </location>
</feature>
<dbReference type="InterPro" id="IPR020845">
    <property type="entry name" value="AMP-binding_CS"/>
</dbReference>
<dbReference type="EC" id="6.2.1.12" evidence="2"/>
<dbReference type="PANTHER" id="PTHR44394:SF1">
    <property type="entry name" value="BETA-ALANINE-ACTIVATING ENZYME"/>
    <property type="match status" value="1"/>
</dbReference>
<dbReference type="AlphaFoldDB" id="A0A835AMH6"/>
<keyword evidence="3" id="KW-0596">Phosphopantetheine</keyword>
<comment type="catalytic activity">
    <reaction evidence="5">
        <text>(E)-4-coumarate + ATP + H(+) = (E)-4-coumaroyl-AMP + diphosphate</text>
        <dbReference type="Rhea" id="RHEA:72419"/>
        <dbReference type="ChEBI" id="CHEBI:12876"/>
        <dbReference type="ChEBI" id="CHEBI:15378"/>
        <dbReference type="ChEBI" id="CHEBI:30616"/>
        <dbReference type="ChEBI" id="CHEBI:33019"/>
        <dbReference type="ChEBI" id="CHEBI:192348"/>
    </reaction>
    <physiologicalReaction direction="left-to-right" evidence="5">
        <dbReference type="Rhea" id="RHEA:72420"/>
    </physiologicalReaction>
</comment>
<dbReference type="Gene3D" id="3.30.300.30">
    <property type="match status" value="1"/>
</dbReference>
<evidence type="ECO:0000256" key="4">
    <source>
        <dbReference type="ARBA" id="ARBA00022553"/>
    </source>
</evidence>
<dbReference type="Gene3D" id="3.40.50.12780">
    <property type="entry name" value="N-terminal domain of ligase-like"/>
    <property type="match status" value="1"/>
</dbReference>
<dbReference type="GO" id="GO:0016207">
    <property type="term" value="F:4-coumarate-CoA ligase activity"/>
    <property type="evidence" value="ECO:0007669"/>
    <property type="project" value="UniProtKB-EC"/>
</dbReference>
<dbReference type="SUPFAM" id="SSF50998">
    <property type="entry name" value="Quinoprotein alcohol dehydrogenase-like"/>
    <property type="match status" value="1"/>
</dbReference>
<evidence type="ECO:0000256" key="6">
    <source>
        <dbReference type="ARBA" id="ARBA00034223"/>
    </source>
</evidence>
<dbReference type="OrthoDB" id="408177at2759"/>
<evidence type="ECO:0000259" key="8">
    <source>
        <dbReference type="Pfam" id="PF00501"/>
    </source>
</evidence>
<gene>
    <name evidence="11" type="ORF">HU200_056498</name>
</gene>
<comment type="caution">
    <text evidence="11">The sequence shown here is derived from an EMBL/GenBank/DDBJ whole genome shotgun (WGS) entry which is preliminary data.</text>
</comment>
<dbReference type="GO" id="GO:0106290">
    <property type="term" value="F:trans-cinnamate-CoA ligase activity"/>
    <property type="evidence" value="ECO:0007669"/>
    <property type="project" value="UniProtKB-ARBA"/>
</dbReference>
<dbReference type="FunFam" id="3.40.50.12780:FF:000049">
    <property type="entry name" value="Putative acyl-activating enzyme 19"/>
    <property type="match status" value="1"/>
</dbReference>
<dbReference type="InterPro" id="IPR006162">
    <property type="entry name" value="Ppantetheine_attach_site"/>
</dbReference>
<proteinExistence type="predicted"/>
<dbReference type="InterPro" id="IPR052091">
    <property type="entry name" value="Beta-ala_Activ/Resist"/>
</dbReference>
<sequence>MAEAAELCCISHAFDRAARQDPDRLAVIHAPASGGDGEERRFTCGDLLAAVASLSRRIAAALGDPPTDPHERPGLPGAAAAPRVVGVHASPSVEYVAAVLAVVRCGEAFLPLDPAWPEERLSSAVSASRAALVLSSVGTQGASHVFESCPCHVLHLGADIRQWSPDENGGDDLGWPCEVGTPRKFCYVMFTSGSTGKPKGVCGTEKGLLNRFLWMQRRNPLCSDDVLLFKTSISFVDHLQEFLAAVLTCTTLVIPPPSEWRANPASLANLIKHYHISRMTLVPSLMEIILPTLVKKLADGCNPLKILIFSGELLSVLLWKRVYEVLPETTIINLYGTTEVSGDCTFFDCKDLPTILEREKLTSVPIGFPISNCDVSLVAEDGLVDEGEICVSGACLFSGYLAEPMTSNCPDDNGILAYYNTGDFARRLKTGELIFLGRKDRTIKIHGQRFSLEEVESTLREHPDISDAAVTFQGNVSLDFKAYLVPKNDHEFPKCTQRYGRLNSSQDIMARFRSWLIMKLPLVMVPRFFIPMESLPLTMSGKIDYAKLSRLDCVLEPGEIESESSPFDAHMQVIKKAFSDALNVDEVSEYDDFFALGGNSISAAHVAHKLEIDMRLLYIYATPSKLFNALFVESSHVVSPTHEFHNRKRLKVSASISGSFDPVSAILDKNFHSKGNINEEGTHDHFGGSHVKETVGHLDNNTAYDRYRAKDLCSDACSSDGNFSGSPSSPWILNFYLQKKWSFGRCNRFMHGYGGILQVEDICTSVSYNKRGYLVKLWDVLLDSCVDASPLLVVTNGMMNIFIGSHSHLFLCIDGCSGSVRWGVKLEGRIECSATITGDFSEVVVGCYKGKIYFLDISTGKISWNFQTNGEVKMQPIVDKRRTLIWCGSYDNYLYALNYKDHCCTYKISCGGSIYGSPAIDMAQNIIYVASTGGLVTAVSFEEPSFKIVWQYEAGAPIFGSLTLDHQSGKVICCLVNGLVIALNSHGTVIWKATVGGPIFAGACLSSTLPYQVLIPSRDGNLYSFDIVSGALLWEYNVGNPITASVFVDELLTSKSFGPSERYACVCTSSGKVHVISIRADPKQEQAGKGVKHEELVQGLASIDLPGDIFSSPLMVGGRIFVGCRDDRLHCLTVTT</sequence>
<dbReference type="Gene3D" id="1.10.1200.10">
    <property type="entry name" value="ACP-like"/>
    <property type="match status" value="1"/>
</dbReference>
<dbReference type="InterPro" id="IPR002372">
    <property type="entry name" value="PQQ_rpt_dom"/>
</dbReference>
<dbReference type="InterPro" id="IPR011047">
    <property type="entry name" value="Quinoprotein_ADH-like_sf"/>
</dbReference>
<comment type="catalytic activity">
    <reaction evidence="7">
        <text>(E)-4-coumarate + ATP + CoA = (E)-4-coumaroyl-CoA + AMP + diphosphate</text>
        <dbReference type="Rhea" id="RHEA:19641"/>
        <dbReference type="ChEBI" id="CHEBI:12876"/>
        <dbReference type="ChEBI" id="CHEBI:30616"/>
        <dbReference type="ChEBI" id="CHEBI:33019"/>
        <dbReference type="ChEBI" id="CHEBI:57287"/>
        <dbReference type="ChEBI" id="CHEBI:85008"/>
        <dbReference type="ChEBI" id="CHEBI:456215"/>
        <dbReference type="EC" id="6.2.1.12"/>
    </reaction>
    <physiologicalReaction direction="left-to-right" evidence="7">
        <dbReference type="Rhea" id="RHEA:19642"/>
    </physiologicalReaction>
</comment>
<dbReference type="SUPFAM" id="SSF47336">
    <property type="entry name" value="ACP-like"/>
    <property type="match status" value="1"/>
</dbReference>
<name>A0A835AMH6_9POAL</name>
<organism evidence="11 12">
    <name type="scientific">Digitaria exilis</name>
    <dbReference type="NCBI Taxonomy" id="1010633"/>
    <lineage>
        <taxon>Eukaryota</taxon>
        <taxon>Viridiplantae</taxon>
        <taxon>Streptophyta</taxon>
        <taxon>Embryophyta</taxon>
        <taxon>Tracheophyta</taxon>
        <taxon>Spermatophyta</taxon>
        <taxon>Magnoliopsida</taxon>
        <taxon>Liliopsida</taxon>
        <taxon>Poales</taxon>
        <taxon>Poaceae</taxon>
        <taxon>PACMAD clade</taxon>
        <taxon>Panicoideae</taxon>
        <taxon>Panicodae</taxon>
        <taxon>Paniceae</taxon>
        <taxon>Anthephorinae</taxon>
        <taxon>Digitaria</taxon>
    </lineage>
</organism>
<keyword evidence="12" id="KW-1185">Reference proteome</keyword>
<dbReference type="Gene3D" id="2.130.10.10">
    <property type="entry name" value="YVTN repeat-like/Quinoprotein amine dehydrogenase"/>
    <property type="match status" value="2"/>
</dbReference>
<dbReference type="InterPro" id="IPR000873">
    <property type="entry name" value="AMP-dep_synth/lig_dom"/>
</dbReference>
<evidence type="ECO:0000256" key="5">
    <source>
        <dbReference type="ARBA" id="ARBA00034219"/>
    </source>
</evidence>
<dbReference type="PROSITE" id="PS00455">
    <property type="entry name" value="AMP_BINDING"/>
    <property type="match status" value="1"/>
</dbReference>
<dbReference type="SMART" id="SM00564">
    <property type="entry name" value="PQQ"/>
    <property type="match status" value="5"/>
</dbReference>
<comment type="cofactor">
    <cofactor evidence="1">
        <name>Mg(2+)</name>
        <dbReference type="ChEBI" id="CHEBI:18420"/>
    </cofactor>
</comment>
<comment type="catalytic activity">
    <reaction evidence="6">
        <text>(E)-4-coumaroyl-AMP + CoA = (E)-4-coumaroyl-CoA + AMP + H(+)</text>
        <dbReference type="Rhea" id="RHEA:72423"/>
        <dbReference type="ChEBI" id="CHEBI:15378"/>
        <dbReference type="ChEBI" id="CHEBI:57287"/>
        <dbReference type="ChEBI" id="CHEBI:85008"/>
        <dbReference type="ChEBI" id="CHEBI:192348"/>
        <dbReference type="ChEBI" id="CHEBI:456215"/>
    </reaction>
    <physiologicalReaction direction="left-to-right" evidence="6">
        <dbReference type="Rhea" id="RHEA:72424"/>
    </physiologicalReaction>
</comment>
<keyword evidence="4" id="KW-0597">Phosphoprotein</keyword>
<evidence type="ECO:0000256" key="7">
    <source>
        <dbReference type="ARBA" id="ARBA00034252"/>
    </source>
</evidence>
<evidence type="ECO:0000313" key="12">
    <source>
        <dbReference type="Proteomes" id="UP000636709"/>
    </source>
</evidence>
<dbReference type="FunFam" id="2.130.10.10:FF:000406">
    <property type="entry name" value="Putative acyl-activating enzyme 19"/>
    <property type="match status" value="1"/>
</dbReference>
<dbReference type="PANTHER" id="PTHR44394">
    <property type="entry name" value="BETA-ALANINE-ACTIVATING ENZYME"/>
    <property type="match status" value="1"/>
</dbReference>
<evidence type="ECO:0000259" key="10">
    <source>
        <dbReference type="Pfam" id="PF13570"/>
    </source>
</evidence>
<evidence type="ECO:0000259" key="9">
    <source>
        <dbReference type="Pfam" id="PF00550"/>
    </source>
</evidence>
<feature type="domain" description="AMP-dependent synthetase/ligase" evidence="8">
    <location>
        <begin position="14"/>
        <end position="401"/>
    </location>
</feature>
<accession>A0A835AMH6</accession>
<evidence type="ECO:0000256" key="1">
    <source>
        <dbReference type="ARBA" id="ARBA00001946"/>
    </source>
</evidence>
<dbReference type="InterPro" id="IPR009081">
    <property type="entry name" value="PP-bd_ACP"/>
</dbReference>